<proteinExistence type="predicted"/>
<evidence type="ECO:0000313" key="2">
    <source>
        <dbReference type="EMBL" id="MFC3670695.1"/>
    </source>
</evidence>
<dbReference type="Proteomes" id="UP001595683">
    <property type="component" value="Unassembled WGS sequence"/>
</dbReference>
<gene>
    <name evidence="2" type="ORF">ACFOOT_04595</name>
</gene>
<dbReference type="Pfam" id="PF13449">
    <property type="entry name" value="Phytase-like"/>
    <property type="match status" value="1"/>
</dbReference>
<name>A0ABV7UZU6_9SPHN</name>
<dbReference type="RefSeq" id="WP_379540838.1">
    <property type="nucleotide sequence ID" value="NZ_JBHRYE010000008.1"/>
</dbReference>
<feature type="non-terminal residue" evidence="2">
    <location>
        <position position="1"/>
    </location>
</feature>
<keyword evidence="3" id="KW-1185">Reference proteome</keyword>
<reference evidence="3" key="1">
    <citation type="journal article" date="2019" name="Int. J. Syst. Evol. Microbiol.">
        <title>The Global Catalogue of Microorganisms (GCM) 10K type strain sequencing project: providing services to taxonomists for standard genome sequencing and annotation.</title>
        <authorList>
            <consortium name="The Broad Institute Genomics Platform"/>
            <consortium name="The Broad Institute Genome Sequencing Center for Infectious Disease"/>
            <person name="Wu L."/>
            <person name="Ma J."/>
        </authorList>
    </citation>
    <scope>NUCLEOTIDE SEQUENCE [LARGE SCALE GENOMIC DNA]</scope>
    <source>
        <strain evidence="3">KCTC 42224</strain>
    </source>
</reference>
<accession>A0ABV7UZU6</accession>
<comment type="caution">
    <text evidence="2">The sequence shown here is derived from an EMBL/GenBank/DDBJ whole genome shotgun (WGS) entry which is preliminary data.</text>
</comment>
<protein>
    <submittedName>
        <fullName evidence="2">Esterase-like activity of phytase family protein</fullName>
    </submittedName>
</protein>
<sequence length="334" mass="37092">ASVPKPLAMRRLATLLLVLALVPTIYVRQPFPPPSDDNRVFFHDLLPGLRDAHGAAPCYGALTLAGAWQLTSPNHDFGNFSALAVRNAHDLLAVSDRNAIMVFTRPDQPGPWHTWQRETIHQAWRGQEIDTDSESVSVDPRSGAVLIGYEGAPRFHLFSADFAHDRKIPAPVLSEWPNNQGPEALRQLADGRTVVIGEVFAPWWSRRRHTGLIWPGLPRANQAPARFELVMPEGYRPVELAQAPDGQLLLLGRKFTLDGFRTVVTVVPDPRAIHPGATVTPQPIAWIDDPRIRDNYEGMVTTPEPGGGTAIWLISDSNQMVWLQRTLLLKLMLP</sequence>
<evidence type="ECO:0000313" key="3">
    <source>
        <dbReference type="Proteomes" id="UP001595683"/>
    </source>
</evidence>
<dbReference type="InterPro" id="IPR027372">
    <property type="entry name" value="Phytase-like_dom"/>
</dbReference>
<dbReference type="InterPro" id="IPR014567">
    <property type="entry name" value="UCP031900"/>
</dbReference>
<dbReference type="PIRSF" id="PIRSF031900">
    <property type="entry name" value="UCP031900"/>
    <property type="match status" value="1"/>
</dbReference>
<evidence type="ECO:0000259" key="1">
    <source>
        <dbReference type="Pfam" id="PF13449"/>
    </source>
</evidence>
<dbReference type="EMBL" id="JBHRYE010000008">
    <property type="protein sequence ID" value="MFC3670695.1"/>
    <property type="molecule type" value="Genomic_DNA"/>
</dbReference>
<organism evidence="2 3">
    <name type="scientific">Novosphingobium pokkalii</name>
    <dbReference type="NCBI Taxonomy" id="1770194"/>
    <lineage>
        <taxon>Bacteria</taxon>
        <taxon>Pseudomonadati</taxon>
        <taxon>Pseudomonadota</taxon>
        <taxon>Alphaproteobacteria</taxon>
        <taxon>Sphingomonadales</taxon>
        <taxon>Sphingomonadaceae</taxon>
        <taxon>Novosphingobium</taxon>
    </lineage>
</organism>
<feature type="domain" description="Phytase-like" evidence="1">
    <location>
        <begin position="76"/>
        <end position="318"/>
    </location>
</feature>